<keyword evidence="2" id="KW-0614">Plasmid</keyword>
<dbReference type="Gene3D" id="3.60.15.10">
    <property type="entry name" value="Ribonuclease Z/Hydroxyacylglutathione hydrolase-like"/>
    <property type="match status" value="1"/>
</dbReference>
<proteinExistence type="predicted"/>
<dbReference type="Proteomes" id="UP000078551">
    <property type="component" value="Plasmid pRphaN771e"/>
</dbReference>
<protein>
    <submittedName>
        <fullName evidence="2">Metallo-beta-lactamase family hydrolase protein</fullName>
    </submittedName>
</protein>
<dbReference type="EMBL" id="CP013573">
    <property type="protein sequence ID" value="ANL89140.1"/>
    <property type="molecule type" value="Genomic_DNA"/>
</dbReference>
<dbReference type="Pfam" id="PF14597">
    <property type="entry name" value="Lactamase_B_5"/>
    <property type="match status" value="1"/>
</dbReference>
<dbReference type="InterPro" id="IPR001279">
    <property type="entry name" value="Metallo-B-lactamas"/>
</dbReference>
<dbReference type="GO" id="GO:0016787">
    <property type="term" value="F:hydrolase activity"/>
    <property type="evidence" value="ECO:0007669"/>
    <property type="project" value="UniProtKB-KW"/>
</dbReference>
<evidence type="ECO:0000313" key="2">
    <source>
        <dbReference type="EMBL" id="ANL89140.1"/>
    </source>
</evidence>
<dbReference type="SUPFAM" id="SSF56281">
    <property type="entry name" value="Metallo-hydrolase/oxidoreductase"/>
    <property type="match status" value="1"/>
</dbReference>
<evidence type="ECO:0000259" key="1">
    <source>
        <dbReference type="SMART" id="SM00849"/>
    </source>
</evidence>
<geneLocation type="plasmid" evidence="2 3">
    <name>pRphaN771e</name>
</geneLocation>
<evidence type="ECO:0000313" key="3">
    <source>
        <dbReference type="Proteomes" id="UP000078551"/>
    </source>
</evidence>
<dbReference type="RefSeq" id="WP_037144239.1">
    <property type="nucleotide sequence ID" value="NZ_CP013523.1"/>
</dbReference>
<dbReference type="SMART" id="SM00849">
    <property type="entry name" value="Lactamase_B"/>
    <property type="match status" value="1"/>
</dbReference>
<organism evidence="2 3">
    <name type="scientific">Rhizobium phaseoli</name>
    <dbReference type="NCBI Taxonomy" id="396"/>
    <lineage>
        <taxon>Bacteria</taxon>
        <taxon>Pseudomonadati</taxon>
        <taxon>Pseudomonadota</taxon>
        <taxon>Alphaproteobacteria</taxon>
        <taxon>Hyphomicrobiales</taxon>
        <taxon>Rhizobiaceae</taxon>
        <taxon>Rhizobium/Agrobacterium group</taxon>
        <taxon>Rhizobium</taxon>
    </lineage>
</organism>
<dbReference type="PANTHER" id="PTHR42773">
    <property type="entry name" value="METALLO-BETA-LACTAMASE-RELATED"/>
    <property type="match status" value="1"/>
</dbReference>
<keyword evidence="3" id="KW-1185">Reference proteome</keyword>
<accession>A0ABM6CL96</accession>
<keyword evidence="2" id="KW-0378">Hydrolase</keyword>
<name>A0ABM6CL96_9HYPH</name>
<dbReference type="InterPro" id="IPR036866">
    <property type="entry name" value="RibonucZ/Hydroxyglut_hydro"/>
</dbReference>
<sequence>MKQIYPDLWQTRAEHPFSGVSSHAYLLIRETGNILFYSSGVPEDLDHMEALGGVAYHCISHRDEVGPALLKIKQRFGAKLCCHRLEAKAVDKVAAIDHLFEGRENLPGGVEVIHTPGHTDGSVCFLVPSGEETYLLTGDTIYRHDGAWETRVNRFVGGGSRSDLKASLALLGELSPTVVISSASMGDEPYRKLTPDEWRADIANVLRKV</sequence>
<reference evidence="2 3" key="1">
    <citation type="submission" date="2015-11" db="EMBL/GenBank/DDBJ databases">
        <title>The limits of bacterial species coexistence and the symbiotic plasmid transference in sympatric Rhizobium populations.</title>
        <authorList>
            <person name="Perez-Carrascal O.M."/>
            <person name="VanInsberghe D."/>
            <person name="Juarez S."/>
            <person name="Polz M.F."/>
            <person name="Vinuesa P."/>
            <person name="Gonzalez V."/>
        </authorList>
    </citation>
    <scope>NUCLEOTIDE SEQUENCE [LARGE SCALE GENOMIC DNA]</scope>
    <source>
        <strain evidence="2 3">N771</strain>
        <plasmid evidence="2 3">pRphaN771e</plasmid>
    </source>
</reference>
<dbReference type="PANTHER" id="PTHR42773:SF1">
    <property type="entry name" value="METALLO-BETA-LACTAMASE FAMILY PROTEIN"/>
    <property type="match status" value="1"/>
</dbReference>
<gene>
    <name evidence="2" type="ORF">AMC81_PE00897</name>
</gene>
<feature type="domain" description="Metallo-beta-lactamase" evidence="1">
    <location>
        <begin position="21"/>
        <end position="178"/>
    </location>
</feature>